<dbReference type="GO" id="GO:0005737">
    <property type="term" value="C:cytoplasm"/>
    <property type="evidence" value="ECO:0007669"/>
    <property type="project" value="TreeGrafter"/>
</dbReference>
<feature type="domain" description="RING-type" evidence="6">
    <location>
        <begin position="701"/>
        <end position="738"/>
    </location>
</feature>
<accession>A0AAN8IUL3</accession>
<dbReference type="Proteomes" id="UP001347796">
    <property type="component" value="Unassembled WGS sequence"/>
</dbReference>
<evidence type="ECO:0000259" key="6">
    <source>
        <dbReference type="PROSITE" id="PS50089"/>
    </source>
</evidence>
<dbReference type="AlphaFoldDB" id="A0AAN8IUL3"/>
<dbReference type="Pfam" id="PF13920">
    <property type="entry name" value="zf-C3HC4_3"/>
    <property type="match status" value="1"/>
</dbReference>
<sequence length="750" mass="86903">MEGSYFPLSHILGRLASFDKLPNRGLETDSDRSTRVENISVSNQTSLSKLARAGFYFDQNEGSIRCFCCKVEYGNWERESPVAVHRILNLECPYLTHTDRTNQNTTLTQIEDQQLFTGVRRVLFPSDCRRNNSIRCTESQQPSAEETTDNRAVADEFREGPNISSDIGQLDYLINRYIGLIRGDETPPTTNRETRQSVLRDHVDEYSGKIIRPAVGDVDFMCFESFRLLTFSDPTNPRSVEWANDGFMAHDGDQVRCVYCGECAALAETSSVKDIHKRISPTGRYCCPMVSGIDVGDVTRDLEKRVREKLINNNNIITSSHSTGYPVSQSQYKTNEERLNSFKYWPKRFFIKKDDLADAGFFYTGAGTKVVCFCCGVAIRDWEYEADPLQQHALVSPTCQFIQHQHGQSFINRMKNIKKLVELDPKVTAPVQRIGEFNVADPHPVTLDTTLLTAYSSCGYTTQQIFNVIRQFFKQYCGRYPDVPMLKAAILANGELKQKDDVIEKKDHVIDRLDNVINTNDRQYRERLALVNQQYTQEIDTTKQHFRQELNHKDQQLNHTKQHFQQELNHKDQELNHKDEQRQHEHQILEEELKLRDNHINRLSELIQTQRNEQIERENNLMRERNETVMMLTDYQTEIERQNEEIQRQKDEIERDIEKYKNEISSLAAEYSRLQTQVSNGNNNVDVVPAPTEELTSERICRVCLTEEKVVLFRPCRHICCCTKCAPRFVGQPCPICRSNVDQWEVVFVV</sequence>
<feature type="coiled-coil region" evidence="5">
    <location>
        <begin position="632"/>
        <end position="677"/>
    </location>
</feature>
<reference evidence="7 8" key="1">
    <citation type="submission" date="2024-01" db="EMBL/GenBank/DDBJ databases">
        <title>The genome of the rayed Mediterranean limpet Patella caerulea (Linnaeus, 1758).</title>
        <authorList>
            <person name="Anh-Thu Weber A."/>
            <person name="Halstead-Nussloch G."/>
        </authorList>
    </citation>
    <scope>NUCLEOTIDE SEQUENCE [LARGE SCALE GENOMIC DNA]</scope>
    <source>
        <strain evidence="7">AATW-2023a</strain>
        <tissue evidence="7">Whole specimen</tissue>
    </source>
</reference>
<dbReference type="InterPro" id="IPR050784">
    <property type="entry name" value="IAP"/>
</dbReference>
<dbReference type="InterPro" id="IPR013083">
    <property type="entry name" value="Znf_RING/FYVE/PHD"/>
</dbReference>
<evidence type="ECO:0000256" key="1">
    <source>
        <dbReference type="ARBA" id="ARBA00006672"/>
    </source>
</evidence>
<dbReference type="SMART" id="SM00238">
    <property type="entry name" value="BIR"/>
    <property type="match status" value="2"/>
</dbReference>
<evidence type="ECO:0000256" key="5">
    <source>
        <dbReference type="SAM" id="Coils"/>
    </source>
</evidence>
<keyword evidence="5" id="KW-0175">Coiled coil</keyword>
<evidence type="ECO:0000313" key="8">
    <source>
        <dbReference type="Proteomes" id="UP001347796"/>
    </source>
</evidence>
<dbReference type="Pfam" id="PF00653">
    <property type="entry name" value="BIR"/>
    <property type="match status" value="2"/>
</dbReference>
<keyword evidence="2 4" id="KW-0863">Zinc-finger</keyword>
<dbReference type="PANTHER" id="PTHR10044">
    <property type="entry name" value="INHIBITOR OF APOPTOSIS"/>
    <property type="match status" value="1"/>
</dbReference>
<dbReference type="PROSITE" id="PS50143">
    <property type="entry name" value="BIR_REPEAT_2"/>
    <property type="match status" value="2"/>
</dbReference>
<dbReference type="EMBL" id="JAZGQO010000025">
    <property type="protein sequence ID" value="KAK6165135.1"/>
    <property type="molecule type" value="Genomic_DNA"/>
</dbReference>
<comment type="similarity">
    <text evidence="1">Belongs to the IAP family.</text>
</comment>
<dbReference type="Gene3D" id="1.10.1170.10">
    <property type="entry name" value="Inhibitor Of Apoptosis Protein (2mihbC-IAP-1), Chain A"/>
    <property type="match status" value="3"/>
</dbReference>
<keyword evidence="3" id="KW-0862">Zinc</keyword>
<dbReference type="GO" id="GO:0043027">
    <property type="term" value="F:cysteine-type endopeptidase inhibitor activity involved in apoptotic process"/>
    <property type="evidence" value="ECO:0007669"/>
    <property type="project" value="TreeGrafter"/>
</dbReference>
<evidence type="ECO:0000256" key="4">
    <source>
        <dbReference type="PROSITE-ProRule" id="PRU00175"/>
    </source>
</evidence>
<dbReference type="GO" id="GO:0051726">
    <property type="term" value="P:regulation of cell cycle"/>
    <property type="evidence" value="ECO:0007669"/>
    <property type="project" value="TreeGrafter"/>
</dbReference>
<dbReference type="PROSITE" id="PS50089">
    <property type="entry name" value="ZF_RING_2"/>
    <property type="match status" value="1"/>
</dbReference>
<protein>
    <recommendedName>
        <fullName evidence="6">RING-type domain-containing protein</fullName>
    </recommendedName>
</protein>
<dbReference type="GO" id="GO:0043066">
    <property type="term" value="P:negative regulation of apoptotic process"/>
    <property type="evidence" value="ECO:0007669"/>
    <property type="project" value="TreeGrafter"/>
</dbReference>
<keyword evidence="2 4" id="KW-0479">Metal-binding</keyword>
<comment type="caution">
    <text evidence="7">The sequence shown here is derived from an EMBL/GenBank/DDBJ whole genome shotgun (WGS) entry which is preliminary data.</text>
</comment>
<keyword evidence="8" id="KW-1185">Reference proteome</keyword>
<proteinExistence type="inferred from homology"/>
<dbReference type="CDD" id="cd00022">
    <property type="entry name" value="BIR"/>
    <property type="match status" value="1"/>
</dbReference>
<dbReference type="InterPro" id="IPR001841">
    <property type="entry name" value="Znf_RING"/>
</dbReference>
<gene>
    <name evidence="7" type="ORF">SNE40_023585</name>
</gene>
<name>A0AAN8IUL3_PATCE</name>
<organism evidence="7 8">
    <name type="scientific">Patella caerulea</name>
    <name type="common">Rayed Mediterranean limpet</name>
    <dbReference type="NCBI Taxonomy" id="87958"/>
    <lineage>
        <taxon>Eukaryota</taxon>
        <taxon>Metazoa</taxon>
        <taxon>Spiralia</taxon>
        <taxon>Lophotrochozoa</taxon>
        <taxon>Mollusca</taxon>
        <taxon>Gastropoda</taxon>
        <taxon>Patellogastropoda</taxon>
        <taxon>Patelloidea</taxon>
        <taxon>Patellidae</taxon>
        <taxon>Patella</taxon>
    </lineage>
</organism>
<evidence type="ECO:0000256" key="3">
    <source>
        <dbReference type="ARBA" id="ARBA00022833"/>
    </source>
</evidence>
<dbReference type="PANTHER" id="PTHR10044:SF139">
    <property type="entry name" value="DEATH-ASSOCIATED INHIBITOR OF APOPTOSIS 2"/>
    <property type="match status" value="1"/>
</dbReference>
<dbReference type="InterPro" id="IPR001370">
    <property type="entry name" value="BIR_rpt"/>
</dbReference>
<evidence type="ECO:0000256" key="2">
    <source>
        <dbReference type="ARBA" id="ARBA00022771"/>
    </source>
</evidence>
<dbReference type="GO" id="GO:0008270">
    <property type="term" value="F:zinc ion binding"/>
    <property type="evidence" value="ECO:0007669"/>
    <property type="project" value="UniProtKB-KW"/>
</dbReference>
<dbReference type="Gene3D" id="3.30.40.10">
    <property type="entry name" value="Zinc/RING finger domain, C3HC4 (zinc finger)"/>
    <property type="match status" value="1"/>
</dbReference>
<evidence type="ECO:0000313" key="7">
    <source>
        <dbReference type="EMBL" id="KAK6165135.1"/>
    </source>
</evidence>
<dbReference type="GO" id="GO:0005634">
    <property type="term" value="C:nucleus"/>
    <property type="evidence" value="ECO:0007669"/>
    <property type="project" value="TreeGrafter"/>
</dbReference>
<dbReference type="SUPFAM" id="SSF57924">
    <property type="entry name" value="Inhibitor of apoptosis (IAP) repeat"/>
    <property type="match status" value="3"/>
</dbReference>
<dbReference type="CDD" id="cd16649">
    <property type="entry name" value="mRING-HC-C3HC5_CGRF1-like"/>
    <property type="match status" value="1"/>
</dbReference>